<keyword evidence="3" id="KW-0238">DNA-binding</keyword>
<keyword evidence="7" id="KW-1185">Reference proteome</keyword>
<evidence type="ECO:0000313" key="6">
    <source>
        <dbReference type="EMBL" id="SMC13442.1"/>
    </source>
</evidence>
<dbReference type="InterPro" id="IPR005119">
    <property type="entry name" value="LysR_subst-bd"/>
</dbReference>
<dbReference type="PROSITE" id="PS50931">
    <property type="entry name" value="HTH_LYSR"/>
    <property type="match status" value="1"/>
</dbReference>
<dbReference type="Gene3D" id="1.10.10.10">
    <property type="entry name" value="Winged helix-like DNA-binding domain superfamily/Winged helix DNA-binding domain"/>
    <property type="match status" value="1"/>
</dbReference>
<dbReference type="GO" id="GO:0006351">
    <property type="term" value="P:DNA-templated transcription"/>
    <property type="evidence" value="ECO:0007669"/>
    <property type="project" value="TreeGrafter"/>
</dbReference>
<evidence type="ECO:0000256" key="3">
    <source>
        <dbReference type="ARBA" id="ARBA00023125"/>
    </source>
</evidence>
<dbReference type="InterPro" id="IPR058163">
    <property type="entry name" value="LysR-type_TF_proteobact-type"/>
</dbReference>
<dbReference type="RefSeq" id="WP_085801385.1">
    <property type="nucleotide sequence ID" value="NZ_FWXB01000014.1"/>
</dbReference>
<dbReference type="Pfam" id="PF03466">
    <property type="entry name" value="LysR_substrate"/>
    <property type="match status" value="1"/>
</dbReference>
<dbReference type="PANTHER" id="PTHR30537">
    <property type="entry name" value="HTH-TYPE TRANSCRIPTIONAL REGULATOR"/>
    <property type="match status" value="1"/>
</dbReference>
<evidence type="ECO:0000313" key="7">
    <source>
        <dbReference type="Proteomes" id="UP000193224"/>
    </source>
</evidence>
<dbReference type="InterPro" id="IPR036390">
    <property type="entry name" value="WH_DNA-bd_sf"/>
</dbReference>
<dbReference type="Proteomes" id="UP000193224">
    <property type="component" value="Unassembled WGS sequence"/>
</dbReference>
<reference evidence="6 7" key="1">
    <citation type="submission" date="2017-03" db="EMBL/GenBank/DDBJ databases">
        <authorList>
            <person name="Afonso C.L."/>
            <person name="Miller P.J."/>
            <person name="Scott M.A."/>
            <person name="Spackman E."/>
            <person name="Goraichik I."/>
            <person name="Dimitrov K.M."/>
            <person name="Suarez D.L."/>
            <person name="Swayne D.E."/>
        </authorList>
    </citation>
    <scope>NUCLEOTIDE SEQUENCE [LARGE SCALE GENOMIC DNA]</scope>
    <source>
        <strain evidence="6 7">CECT 7745</strain>
    </source>
</reference>
<comment type="similarity">
    <text evidence="1">Belongs to the LysR transcriptional regulatory family.</text>
</comment>
<dbReference type="InterPro" id="IPR036388">
    <property type="entry name" value="WH-like_DNA-bd_sf"/>
</dbReference>
<dbReference type="SUPFAM" id="SSF53850">
    <property type="entry name" value="Periplasmic binding protein-like II"/>
    <property type="match status" value="1"/>
</dbReference>
<dbReference type="PRINTS" id="PR00039">
    <property type="entry name" value="HTHLYSR"/>
</dbReference>
<dbReference type="PANTHER" id="PTHR30537:SF74">
    <property type="entry name" value="HTH-TYPE TRANSCRIPTIONAL REGULATOR TRPI"/>
    <property type="match status" value="1"/>
</dbReference>
<dbReference type="Pfam" id="PF00126">
    <property type="entry name" value="HTH_1"/>
    <property type="match status" value="1"/>
</dbReference>
<evidence type="ECO:0000256" key="4">
    <source>
        <dbReference type="ARBA" id="ARBA00023163"/>
    </source>
</evidence>
<gene>
    <name evidence="6" type="primary">gcvA_19</name>
    <name evidence="6" type="ORF">ROA7745_03290</name>
</gene>
<dbReference type="GO" id="GO:0043565">
    <property type="term" value="F:sequence-specific DNA binding"/>
    <property type="evidence" value="ECO:0007669"/>
    <property type="project" value="TreeGrafter"/>
</dbReference>
<dbReference type="SUPFAM" id="SSF46785">
    <property type="entry name" value="Winged helix' DNA-binding domain"/>
    <property type="match status" value="1"/>
</dbReference>
<keyword evidence="4" id="KW-0804">Transcription</keyword>
<dbReference type="EMBL" id="FWXB01000014">
    <property type="protein sequence ID" value="SMC13442.1"/>
    <property type="molecule type" value="Genomic_DNA"/>
</dbReference>
<organism evidence="6 7">
    <name type="scientific">Roseovarius aestuarii</name>
    <dbReference type="NCBI Taxonomy" id="475083"/>
    <lineage>
        <taxon>Bacteria</taxon>
        <taxon>Pseudomonadati</taxon>
        <taxon>Pseudomonadota</taxon>
        <taxon>Alphaproteobacteria</taxon>
        <taxon>Rhodobacterales</taxon>
        <taxon>Roseobacteraceae</taxon>
        <taxon>Roseovarius</taxon>
    </lineage>
</organism>
<accession>A0A1X7BUW7</accession>
<feature type="domain" description="HTH lysR-type" evidence="5">
    <location>
        <begin position="9"/>
        <end position="66"/>
    </location>
</feature>
<proteinExistence type="inferred from homology"/>
<dbReference type="InterPro" id="IPR000847">
    <property type="entry name" value="LysR_HTH_N"/>
</dbReference>
<dbReference type="AlphaFoldDB" id="A0A1X7BUW7"/>
<evidence type="ECO:0000256" key="2">
    <source>
        <dbReference type="ARBA" id="ARBA00023015"/>
    </source>
</evidence>
<keyword evidence="2" id="KW-0805">Transcription regulation</keyword>
<dbReference type="Gene3D" id="3.40.190.10">
    <property type="entry name" value="Periplasmic binding protein-like II"/>
    <property type="match status" value="2"/>
</dbReference>
<name>A0A1X7BUW7_9RHOB</name>
<protein>
    <submittedName>
        <fullName evidence="6">Glycine cleavage system transcriptional activator</fullName>
    </submittedName>
</protein>
<sequence length="311" mass="34858">MLKDRSILPRLDHLVTFQVAAELESFAATAKEMNVTEPAISRKMQLLEQHYDCALFVRGHRSVKLTEHGRKLLNGINPALRRIAQVSQEMLIDLQLSTVRMSATNSAASLWLMPRLRKFRQSNRNIAISLVSSDIDSECLAADIDLAILRGDSKNEWPGFHVDLLFGETVFPVCAPSYLSNNPTLSELTSLPDHALIDVDNVHAEWLNWKSWMAHLGFDPDQVAPSTYVNTYPLGIQAAVDGLGVALGWGHLVDRHLQSGTLVRPLESVQVRTNSGYYLLRREGINSTPEHDVVANWLLQESAARKRYKVD</sequence>
<dbReference type="OrthoDB" id="9804958at2"/>
<evidence type="ECO:0000259" key="5">
    <source>
        <dbReference type="PROSITE" id="PS50931"/>
    </source>
</evidence>
<evidence type="ECO:0000256" key="1">
    <source>
        <dbReference type="ARBA" id="ARBA00009437"/>
    </source>
</evidence>
<dbReference type="GO" id="GO:0003700">
    <property type="term" value="F:DNA-binding transcription factor activity"/>
    <property type="evidence" value="ECO:0007669"/>
    <property type="project" value="InterPro"/>
</dbReference>